<dbReference type="Proteomes" id="UP000507245">
    <property type="component" value="Unassembled WGS sequence"/>
</dbReference>
<feature type="region of interest" description="Disordered" evidence="1">
    <location>
        <begin position="40"/>
        <end position="66"/>
    </location>
</feature>
<proteinExistence type="predicted"/>
<evidence type="ECO:0000256" key="1">
    <source>
        <dbReference type="SAM" id="MobiDB-lite"/>
    </source>
</evidence>
<keyword evidence="3" id="KW-1185">Reference proteome</keyword>
<name>A0A6J5WZS5_PRUAR</name>
<accession>A0A6J5WZS5</accession>
<gene>
    <name evidence="2" type="ORF">ORAREDHAP_LOCUS22073</name>
</gene>
<evidence type="ECO:0000313" key="3">
    <source>
        <dbReference type="Proteomes" id="UP000507245"/>
    </source>
</evidence>
<protein>
    <submittedName>
        <fullName evidence="2">Uncharacterized protein</fullName>
    </submittedName>
</protein>
<dbReference type="AlphaFoldDB" id="A0A6J5WZS5"/>
<dbReference type="EMBL" id="CAEKKB010000003">
    <property type="protein sequence ID" value="CAB4304484.1"/>
    <property type="molecule type" value="Genomic_DNA"/>
</dbReference>
<evidence type="ECO:0000313" key="2">
    <source>
        <dbReference type="EMBL" id="CAB4304484.1"/>
    </source>
</evidence>
<sequence>MTALLGILPVVEQASWYLFRDKGAAGVGTDKNIVFAVVGNERTHSGHPPRSPKSIGGRDAQARVSE</sequence>
<organism evidence="2 3">
    <name type="scientific">Prunus armeniaca</name>
    <name type="common">Apricot</name>
    <name type="synonym">Armeniaca vulgaris</name>
    <dbReference type="NCBI Taxonomy" id="36596"/>
    <lineage>
        <taxon>Eukaryota</taxon>
        <taxon>Viridiplantae</taxon>
        <taxon>Streptophyta</taxon>
        <taxon>Embryophyta</taxon>
        <taxon>Tracheophyta</taxon>
        <taxon>Spermatophyta</taxon>
        <taxon>Magnoliopsida</taxon>
        <taxon>eudicotyledons</taxon>
        <taxon>Gunneridae</taxon>
        <taxon>Pentapetalae</taxon>
        <taxon>rosids</taxon>
        <taxon>fabids</taxon>
        <taxon>Rosales</taxon>
        <taxon>Rosaceae</taxon>
        <taxon>Amygdaloideae</taxon>
        <taxon>Amygdaleae</taxon>
        <taxon>Prunus</taxon>
    </lineage>
</organism>
<reference evidence="3" key="1">
    <citation type="journal article" date="2020" name="Genome Biol.">
        <title>Gamete binning: chromosome-level and haplotype-resolved genome assembly enabled by high-throughput single-cell sequencing of gamete genomes.</title>
        <authorList>
            <person name="Campoy J.A."/>
            <person name="Sun H."/>
            <person name="Goel M."/>
            <person name="Jiao W.-B."/>
            <person name="Folz-Donahue K."/>
            <person name="Wang N."/>
            <person name="Rubio M."/>
            <person name="Liu C."/>
            <person name="Kukat C."/>
            <person name="Ruiz D."/>
            <person name="Huettel B."/>
            <person name="Schneeberger K."/>
        </authorList>
    </citation>
    <scope>NUCLEOTIDE SEQUENCE [LARGE SCALE GENOMIC DNA]</scope>
    <source>
        <strain evidence="3">cv. Rojo Pasion</strain>
    </source>
</reference>